<keyword evidence="3" id="KW-1185">Reference proteome</keyword>
<comment type="caution">
    <text evidence="2">The sequence shown here is derived from an EMBL/GenBank/DDBJ whole genome shotgun (WGS) entry which is preliminary data.</text>
</comment>
<feature type="transmembrane region" description="Helical" evidence="1">
    <location>
        <begin position="28"/>
        <end position="46"/>
    </location>
</feature>
<keyword evidence="1" id="KW-0472">Membrane</keyword>
<protein>
    <submittedName>
        <fullName evidence="2">Uncharacterized protein</fullName>
    </submittedName>
</protein>
<dbReference type="Proteomes" id="UP000298125">
    <property type="component" value="Unassembled WGS sequence"/>
</dbReference>
<evidence type="ECO:0000313" key="3">
    <source>
        <dbReference type="Proteomes" id="UP000298125"/>
    </source>
</evidence>
<dbReference type="AlphaFoldDB" id="A0A4R9JNG3"/>
<evidence type="ECO:0000256" key="1">
    <source>
        <dbReference type="SAM" id="Phobius"/>
    </source>
</evidence>
<dbReference type="RefSeq" id="WP_135575417.1">
    <property type="nucleotide sequence ID" value="NZ_RQGA01000001.1"/>
</dbReference>
<accession>A0A4R9JNG3</accession>
<sequence>MADILKMLTRASSTATARIKNKSALNPILWLIGIVTLPSFGLTVIINTLWLQIFFVCIGGLPILIAIFSYIYFMFTSPDYLRSEEFHIKKYATEMIGAKGQEFSANADHLVSIANPFLLEGETIENEESK</sequence>
<proteinExistence type="predicted"/>
<feature type="transmembrane region" description="Helical" evidence="1">
    <location>
        <begin position="52"/>
        <end position="73"/>
    </location>
</feature>
<dbReference type="OrthoDB" id="7068328at2"/>
<organism evidence="2 3">
    <name type="scientific">Leptospira perdikensis</name>
    <dbReference type="NCBI Taxonomy" id="2484948"/>
    <lineage>
        <taxon>Bacteria</taxon>
        <taxon>Pseudomonadati</taxon>
        <taxon>Spirochaetota</taxon>
        <taxon>Spirochaetia</taxon>
        <taxon>Leptospirales</taxon>
        <taxon>Leptospiraceae</taxon>
        <taxon>Leptospira</taxon>
    </lineage>
</organism>
<gene>
    <name evidence="2" type="ORF">EHQ49_00895</name>
</gene>
<reference evidence="2" key="1">
    <citation type="journal article" date="2019" name="PLoS Negl. Trop. Dis.">
        <title>Revisiting the worldwide diversity of Leptospira species in the environment.</title>
        <authorList>
            <person name="Vincent A.T."/>
            <person name="Schiettekatte O."/>
            <person name="Bourhy P."/>
            <person name="Veyrier F.J."/>
            <person name="Picardeau M."/>
        </authorList>
    </citation>
    <scope>NUCLEOTIDE SEQUENCE [LARGE SCALE GENOMIC DNA]</scope>
    <source>
        <strain evidence="2">201702692</strain>
    </source>
</reference>
<evidence type="ECO:0000313" key="2">
    <source>
        <dbReference type="EMBL" id="TGL45975.1"/>
    </source>
</evidence>
<keyword evidence="1" id="KW-1133">Transmembrane helix</keyword>
<keyword evidence="1" id="KW-0812">Transmembrane</keyword>
<name>A0A4R9JNG3_9LEPT</name>
<dbReference type="EMBL" id="RQGA01000001">
    <property type="protein sequence ID" value="TGL45975.1"/>
    <property type="molecule type" value="Genomic_DNA"/>
</dbReference>